<evidence type="ECO:0000256" key="1">
    <source>
        <dbReference type="ARBA" id="ARBA00022898"/>
    </source>
</evidence>
<accession>A0A9P8IDE3</accession>
<dbReference type="InterPro" id="IPR015421">
    <property type="entry name" value="PyrdxlP-dep_Trfase_major"/>
</dbReference>
<name>A0A9P8IDE3_9PEZI</name>
<dbReference type="PANTHER" id="PTHR43092">
    <property type="entry name" value="L-CYSTEINE DESULFHYDRASE"/>
    <property type="match status" value="1"/>
</dbReference>
<evidence type="ECO:0000313" key="4">
    <source>
        <dbReference type="EMBL" id="KAH0547494.1"/>
    </source>
</evidence>
<organism evidence="4 5">
    <name type="scientific">Trichoglossum hirsutum</name>
    <dbReference type="NCBI Taxonomy" id="265104"/>
    <lineage>
        <taxon>Eukaryota</taxon>
        <taxon>Fungi</taxon>
        <taxon>Dikarya</taxon>
        <taxon>Ascomycota</taxon>
        <taxon>Pezizomycotina</taxon>
        <taxon>Geoglossomycetes</taxon>
        <taxon>Geoglossales</taxon>
        <taxon>Geoglossaceae</taxon>
        <taxon>Trichoglossum</taxon>
    </lineage>
</organism>
<dbReference type="EMBL" id="JAGHQM010003249">
    <property type="protein sequence ID" value="KAH0547494.1"/>
    <property type="molecule type" value="Genomic_DNA"/>
</dbReference>
<feature type="compositionally biased region" description="Polar residues" evidence="2">
    <location>
        <begin position="268"/>
        <end position="278"/>
    </location>
</feature>
<gene>
    <name evidence="4" type="ORF">GP486_008435</name>
</gene>
<sequence length="278" mass="30236">MDDGGGEGQSLTPFGAEMRRRHFLFDEDYVNLNHGSFGTYPSAVRKQLQAFQDAAEARPDVFIRDDVPVRLDASRELLARLLCAPTSEIVLVPNATTGVNTVLRNLTYAPGDAIVYFSSIYGSCEKTILYLCEITPVRAERIEVVHPAEDDAVVGLLRAKLGELAHAGRRPRVVLFDTVVSMPGIRMPFEELTEVVRKEGGGALSLIDGAHGVGHVDLDLGKLNADFFVSNCHKYESFRPPSTGRYPLIFLAAADFSTDGSSPLAPVPSSTSPRETSI</sequence>
<proteinExistence type="predicted"/>
<evidence type="ECO:0000259" key="3">
    <source>
        <dbReference type="Pfam" id="PF00266"/>
    </source>
</evidence>
<dbReference type="AlphaFoldDB" id="A0A9P8IDE3"/>
<feature type="region of interest" description="Disordered" evidence="2">
    <location>
        <begin position="259"/>
        <end position="278"/>
    </location>
</feature>
<reference evidence="4" key="1">
    <citation type="submission" date="2021-03" db="EMBL/GenBank/DDBJ databases">
        <title>Comparative genomics and phylogenomic investigation of the class Geoglossomycetes provide insights into ecological specialization and systematics.</title>
        <authorList>
            <person name="Melie T."/>
            <person name="Pirro S."/>
            <person name="Miller A.N."/>
            <person name="Quandt A."/>
        </authorList>
    </citation>
    <scope>NUCLEOTIDE SEQUENCE</scope>
    <source>
        <strain evidence="4">CAQ_001_2017</strain>
    </source>
</reference>
<evidence type="ECO:0000313" key="5">
    <source>
        <dbReference type="Proteomes" id="UP000750711"/>
    </source>
</evidence>
<feature type="domain" description="Aminotransferase class V" evidence="3">
    <location>
        <begin position="71"/>
        <end position="235"/>
    </location>
</feature>
<dbReference type="Gene3D" id="3.40.640.10">
    <property type="entry name" value="Type I PLP-dependent aspartate aminotransferase-like (Major domain)"/>
    <property type="match status" value="1"/>
</dbReference>
<dbReference type="SUPFAM" id="SSF53383">
    <property type="entry name" value="PLP-dependent transferases"/>
    <property type="match status" value="1"/>
</dbReference>
<dbReference type="PANTHER" id="PTHR43092:SF2">
    <property type="entry name" value="HERCYNYLCYSTEINE SULFOXIDE LYASE"/>
    <property type="match status" value="1"/>
</dbReference>
<dbReference type="InterPro" id="IPR000192">
    <property type="entry name" value="Aminotrans_V_dom"/>
</dbReference>
<comment type="caution">
    <text evidence="4">The sequence shown here is derived from an EMBL/GenBank/DDBJ whole genome shotgun (WGS) entry which is preliminary data.</text>
</comment>
<protein>
    <recommendedName>
        <fullName evidence="3">Aminotransferase class V domain-containing protein</fullName>
    </recommendedName>
</protein>
<dbReference type="Pfam" id="PF00266">
    <property type="entry name" value="Aminotran_5"/>
    <property type="match status" value="1"/>
</dbReference>
<keyword evidence="5" id="KW-1185">Reference proteome</keyword>
<dbReference type="InterPro" id="IPR015424">
    <property type="entry name" value="PyrdxlP-dep_Trfase"/>
</dbReference>
<evidence type="ECO:0000256" key="2">
    <source>
        <dbReference type="SAM" id="MobiDB-lite"/>
    </source>
</evidence>
<keyword evidence="1" id="KW-0663">Pyridoxal phosphate</keyword>
<dbReference type="Proteomes" id="UP000750711">
    <property type="component" value="Unassembled WGS sequence"/>
</dbReference>